<dbReference type="Proteomes" id="UP000011021">
    <property type="component" value="Unassembled WGS sequence"/>
</dbReference>
<keyword evidence="1" id="KW-0328">Glycosyltransferase</keyword>
<comment type="similarity">
    <text evidence="4">Belongs to the glycosyltransferase 104 family.</text>
</comment>
<proteinExistence type="inferred from homology"/>
<dbReference type="AlphaFoldDB" id="E7RWX6"/>
<keyword evidence="9" id="KW-1185">Reference proteome</keyword>
<organism evidence="8 9">
    <name type="scientific">Lautropia mirabilis ATCC 51599</name>
    <dbReference type="NCBI Taxonomy" id="887898"/>
    <lineage>
        <taxon>Bacteria</taxon>
        <taxon>Pseudomonadati</taxon>
        <taxon>Pseudomonadota</taxon>
        <taxon>Betaproteobacteria</taxon>
        <taxon>Burkholderiales</taxon>
        <taxon>Burkholderiaceae</taxon>
        <taxon>Lautropia</taxon>
    </lineage>
</organism>
<evidence type="ECO:0000313" key="8">
    <source>
        <dbReference type="EMBL" id="EFV95230.1"/>
    </source>
</evidence>
<reference evidence="8 9" key="1">
    <citation type="submission" date="2010-12" db="EMBL/GenBank/DDBJ databases">
        <authorList>
            <person name="Muzny D."/>
            <person name="Qin X."/>
            <person name="Deng J."/>
            <person name="Jiang H."/>
            <person name="Liu Y."/>
            <person name="Qu J."/>
            <person name="Song X.-Z."/>
            <person name="Zhang L."/>
            <person name="Thornton R."/>
            <person name="Coyle M."/>
            <person name="Francisco L."/>
            <person name="Jackson L."/>
            <person name="Javaid M."/>
            <person name="Korchina V."/>
            <person name="Kovar C."/>
            <person name="Mata R."/>
            <person name="Mathew T."/>
            <person name="Ngo R."/>
            <person name="Nguyen L."/>
            <person name="Nguyen N."/>
            <person name="Okwuonu G."/>
            <person name="Ongeri F."/>
            <person name="Pham C."/>
            <person name="Simmons D."/>
            <person name="Wilczek-Boney K."/>
            <person name="Hale W."/>
            <person name="Jakkamsetti A."/>
            <person name="Pham P."/>
            <person name="Ruth R."/>
            <person name="San Lucas F."/>
            <person name="Warren J."/>
            <person name="Zhang J."/>
            <person name="Zhao Z."/>
            <person name="Zhou C."/>
            <person name="Zhu D."/>
            <person name="Lee S."/>
            <person name="Bess C."/>
            <person name="Blankenburg K."/>
            <person name="Forbes L."/>
            <person name="Fu Q."/>
            <person name="Gubbala S."/>
            <person name="Hirani K."/>
            <person name="Jayaseelan J.C."/>
            <person name="Lara F."/>
            <person name="Munidasa M."/>
            <person name="Palculict T."/>
            <person name="Patil S."/>
            <person name="Pu L.-L."/>
            <person name="Saada N."/>
            <person name="Tang L."/>
            <person name="Weissenberger G."/>
            <person name="Zhu Y."/>
            <person name="Hemphill L."/>
            <person name="Shang Y."/>
            <person name="Youmans B."/>
            <person name="Ayvaz T."/>
            <person name="Ross M."/>
            <person name="Santibanez J."/>
            <person name="Aqrawi P."/>
            <person name="Gross S."/>
            <person name="Joshi V."/>
            <person name="Fowler G."/>
            <person name="Nazareth L."/>
            <person name="Reid J."/>
            <person name="Worley K."/>
            <person name="Petrosino J."/>
            <person name="Highlander S."/>
            <person name="Gibbs R."/>
        </authorList>
    </citation>
    <scope>NUCLEOTIDE SEQUENCE [LARGE SCALE GENOMIC DNA]</scope>
    <source>
        <strain evidence="8 9">ATCC 51599</strain>
    </source>
</reference>
<dbReference type="GO" id="GO:0106361">
    <property type="term" value="F:protein-arginine rhamnosyltransferase activity"/>
    <property type="evidence" value="ECO:0007669"/>
    <property type="project" value="InterPro"/>
</dbReference>
<comment type="caution">
    <text evidence="8">The sequence shown here is derived from an EMBL/GenBank/DDBJ whole genome shotgun (WGS) entry which is preliminary data.</text>
</comment>
<evidence type="ECO:0000256" key="5">
    <source>
        <dbReference type="ARBA" id="ARBA00024416"/>
    </source>
</evidence>
<name>E7RWX6_9BURK</name>
<evidence type="ECO:0000256" key="3">
    <source>
        <dbReference type="ARBA" id="ARBA00024303"/>
    </source>
</evidence>
<protein>
    <recommendedName>
        <fullName evidence="5">Protein-arginine rhamnosyltransferase</fullName>
    </recommendedName>
    <alternativeName>
        <fullName evidence="6">EF-P arginine rhamnosyltransferase</fullName>
    </alternativeName>
</protein>
<evidence type="ECO:0000256" key="4">
    <source>
        <dbReference type="ARBA" id="ARBA00024346"/>
    </source>
</evidence>
<dbReference type="eggNOG" id="COG4394">
    <property type="taxonomic scope" value="Bacteria"/>
</dbReference>
<evidence type="ECO:0000256" key="2">
    <source>
        <dbReference type="ARBA" id="ARBA00022679"/>
    </source>
</evidence>
<dbReference type="STRING" id="887898.HMPREF0551_1189"/>
<dbReference type="HOGENOM" id="CLU_060250_0_0_4"/>
<dbReference type="RefSeq" id="WP_005673433.1">
    <property type="nucleotide sequence ID" value="NZ_CP146288.1"/>
</dbReference>
<dbReference type="Pfam" id="PF10093">
    <property type="entry name" value="EarP"/>
    <property type="match status" value="1"/>
</dbReference>
<sequence>MSSSRDAATYRPDQRWHLLCQVIDNFGDAGVMWRLARQLHDEHGCHVHLFIDQPEMLERLAPKAERPPVMVSRLDDDAAVGQDADVIVCGFQVRLPQKARAALKTRQRCPPQLIQLEYLSAEDWVADGHGLPSLQPDGLTEHFFNPGFSADTGGLLRERDLLKRRDAFLADPAHKFQWLTAHGILPDFPDHATADTPSPAGRPLLASVLCYPSAPLLSWLTTWLNQPALPPLHLLLPGADTQPWLQSLVPLAQAHPHRLRLSPLPFLPQTEFDPLLWCCDLNLVRGEDSWLRALWAGIPWLWQAYPQDDAAHLQKLDAFLTRITPWLADEPAFLAWQRALRAWNQTPGHDANDLVAWLQNPCAAALSRRLASATAAHVPDLASSLMAFAQAKRTA</sequence>
<comment type="function">
    <text evidence="3">Protein-arginine rhamnosyltransferase that catalyzes the transfer of a single rhamnose to elongation factor P (EF-P) on 'Lys-32', a modification required for EF-P-dependent rescue of polyproline stalled ribosomes.</text>
</comment>
<gene>
    <name evidence="8" type="ORF">HMPREF0551_1189</name>
</gene>
<evidence type="ECO:0000313" key="9">
    <source>
        <dbReference type="Proteomes" id="UP000011021"/>
    </source>
</evidence>
<dbReference type="EMBL" id="AEQP01000004">
    <property type="protein sequence ID" value="EFV95230.1"/>
    <property type="molecule type" value="Genomic_DNA"/>
</dbReference>
<comment type="catalytic activity">
    <reaction evidence="7">
        <text>dTDP-beta-L-rhamnose + L-arginyl-[protein] = N(omega)-(alpha-L-rhamnosyl)-L-arginyl-[protein] + dTDP + H(+)</text>
        <dbReference type="Rhea" id="RHEA:66692"/>
        <dbReference type="Rhea" id="RHEA-COMP:10532"/>
        <dbReference type="Rhea" id="RHEA-COMP:17096"/>
        <dbReference type="ChEBI" id="CHEBI:15378"/>
        <dbReference type="ChEBI" id="CHEBI:29965"/>
        <dbReference type="ChEBI" id="CHEBI:57510"/>
        <dbReference type="ChEBI" id="CHEBI:58369"/>
        <dbReference type="ChEBI" id="CHEBI:167445"/>
    </reaction>
    <physiologicalReaction direction="left-to-right" evidence="7">
        <dbReference type="Rhea" id="RHEA:66693"/>
    </physiologicalReaction>
</comment>
<keyword evidence="2" id="KW-0808">Transferase</keyword>
<evidence type="ECO:0000256" key="1">
    <source>
        <dbReference type="ARBA" id="ARBA00022676"/>
    </source>
</evidence>
<dbReference type="InterPro" id="IPR016633">
    <property type="entry name" value="EarP"/>
</dbReference>
<evidence type="ECO:0000256" key="6">
    <source>
        <dbReference type="ARBA" id="ARBA00030025"/>
    </source>
</evidence>
<evidence type="ECO:0000256" key="7">
    <source>
        <dbReference type="ARBA" id="ARBA00048472"/>
    </source>
</evidence>
<accession>E7RWX6</accession>